<keyword evidence="3 8" id="KW-1134">Transmembrane beta strand</keyword>
<dbReference type="EMBL" id="FONY01000036">
    <property type="protein sequence ID" value="SFF45624.1"/>
    <property type="molecule type" value="Genomic_DNA"/>
</dbReference>
<dbReference type="PANTHER" id="PTHR30069">
    <property type="entry name" value="TONB-DEPENDENT OUTER MEMBRANE RECEPTOR"/>
    <property type="match status" value="1"/>
</dbReference>
<dbReference type="GO" id="GO:0015344">
    <property type="term" value="F:siderophore uptake transmembrane transporter activity"/>
    <property type="evidence" value="ECO:0007669"/>
    <property type="project" value="TreeGrafter"/>
</dbReference>
<keyword evidence="5 9" id="KW-0798">TonB box</keyword>
<evidence type="ECO:0000313" key="12">
    <source>
        <dbReference type="EMBL" id="SFF45624.1"/>
    </source>
</evidence>
<dbReference type="GO" id="GO:0009279">
    <property type="term" value="C:cell outer membrane"/>
    <property type="evidence" value="ECO:0007669"/>
    <property type="project" value="UniProtKB-SubCell"/>
</dbReference>
<dbReference type="PANTHER" id="PTHR30069:SF57">
    <property type="entry name" value="TONB-DEPENDENT RECEPTOR"/>
    <property type="match status" value="1"/>
</dbReference>
<accession>A0A1I2ITK6</accession>
<name>A0A1I2ITK6_9BACT</name>
<dbReference type="PROSITE" id="PS52016">
    <property type="entry name" value="TONB_DEPENDENT_REC_3"/>
    <property type="match status" value="1"/>
</dbReference>
<dbReference type="SUPFAM" id="SSF49464">
    <property type="entry name" value="Carboxypeptidase regulatory domain-like"/>
    <property type="match status" value="1"/>
</dbReference>
<evidence type="ECO:0000256" key="2">
    <source>
        <dbReference type="ARBA" id="ARBA00022448"/>
    </source>
</evidence>
<comment type="subcellular location">
    <subcellularLocation>
        <location evidence="1 8">Cell outer membrane</location>
        <topology evidence="1 8">Multi-pass membrane protein</topology>
    </subcellularLocation>
</comment>
<dbReference type="AlphaFoldDB" id="A0A1I2ITK6"/>
<dbReference type="Proteomes" id="UP000199513">
    <property type="component" value="Unassembled WGS sequence"/>
</dbReference>
<keyword evidence="4 8" id="KW-0812">Transmembrane</keyword>
<keyword evidence="13" id="KW-1185">Reference proteome</keyword>
<dbReference type="Pfam" id="PF07715">
    <property type="entry name" value="Plug"/>
    <property type="match status" value="1"/>
</dbReference>
<dbReference type="RefSeq" id="WP_091548746.1">
    <property type="nucleotide sequence ID" value="NZ_FONY01000036.1"/>
</dbReference>
<evidence type="ECO:0000256" key="1">
    <source>
        <dbReference type="ARBA" id="ARBA00004571"/>
    </source>
</evidence>
<evidence type="ECO:0000259" key="11">
    <source>
        <dbReference type="Pfam" id="PF07715"/>
    </source>
</evidence>
<proteinExistence type="inferred from homology"/>
<comment type="similarity">
    <text evidence="8 9">Belongs to the TonB-dependent receptor family.</text>
</comment>
<dbReference type="InterPro" id="IPR008969">
    <property type="entry name" value="CarboxyPept-like_regulatory"/>
</dbReference>
<feature type="domain" description="TonB-dependent receptor-like beta-barrel" evidence="10">
    <location>
        <begin position="270"/>
        <end position="695"/>
    </location>
</feature>
<dbReference type="Pfam" id="PF00593">
    <property type="entry name" value="TonB_dep_Rec_b-barrel"/>
    <property type="match status" value="1"/>
</dbReference>
<dbReference type="InterPro" id="IPR036942">
    <property type="entry name" value="Beta-barrel_TonB_sf"/>
</dbReference>
<reference evidence="12 13" key="1">
    <citation type="submission" date="2016-10" db="EMBL/GenBank/DDBJ databases">
        <authorList>
            <person name="de Groot N.N."/>
        </authorList>
    </citation>
    <scope>NUCLEOTIDE SEQUENCE [LARGE SCALE GENOMIC DNA]</scope>
    <source>
        <strain>GEY</strain>
        <strain evidence="13">DSM 9560</strain>
    </source>
</reference>
<keyword evidence="6 8" id="KW-0472">Membrane</keyword>
<evidence type="ECO:0000256" key="5">
    <source>
        <dbReference type="ARBA" id="ARBA00023077"/>
    </source>
</evidence>
<keyword evidence="12" id="KW-0675">Receptor</keyword>
<dbReference type="STRING" id="1003.SAMN04488541_103629"/>
<dbReference type="Pfam" id="PF13715">
    <property type="entry name" value="CarbopepD_reg_2"/>
    <property type="match status" value="1"/>
</dbReference>
<evidence type="ECO:0000256" key="7">
    <source>
        <dbReference type="ARBA" id="ARBA00023237"/>
    </source>
</evidence>
<organism evidence="12 13">
    <name type="scientific">Thermoflexibacter ruber</name>
    <dbReference type="NCBI Taxonomy" id="1003"/>
    <lineage>
        <taxon>Bacteria</taxon>
        <taxon>Pseudomonadati</taxon>
        <taxon>Bacteroidota</taxon>
        <taxon>Cytophagia</taxon>
        <taxon>Cytophagales</taxon>
        <taxon>Thermoflexibacteraceae</taxon>
        <taxon>Thermoflexibacter</taxon>
    </lineage>
</organism>
<dbReference type="Gene3D" id="2.170.130.10">
    <property type="entry name" value="TonB-dependent receptor, plug domain"/>
    <property type="match status" value="1"/>
</dbReference>
<evidence type="ECO:0000313" key="13">
    <source>
        <dbReference type="Proteomes" id="UP000199513"/>
    </source>
</evidence>
<evidence type="ECO:0000256" key="3">
    <source>
        <dbReference type="ARBA" id="ARBA00022452"/>
    </source>
</evidence>
<dbReference type="GO" id="GO:0044718">
    <property type="term" value="P:siderophore transmembrane transport"/>
    <property type="evidence" value="ECO:0007669"/>
    <property type="project" value="TreeGrafter"/>
</dbReference>
<sequence>MGKIICIITILLFVSVLSFAQGSIKGKVISEGKPLPFINIALLNTNLGTISDSLGNYWLKNVPWGTYQIQFSGVGFKPFKVSVSVNKDKIATLNANLEEDLSELQAVVVTGTMKESFIIQSPVHVEVFTPHFFKKNPTQCLFDALQIVNGVRPQMSCNVCNAGDIWINGMPGAYTMVLIDGMPIVSALSTVYGLSGIPNSIIERIEVVKGPASTLYGSEAVAGLINIITKSPTKAPQFSLDAFGTGYGEYNLDLAGKFSINKTQSLISANYFNFNQISDKNGDGFTDVTLQNRISIFNKWSVERKNSRLMNLAWRYMYEDRWGGQTSWERKFRGTDSIYGESIFTKRFELIGNYQLPFDKEKIVLNYSFNSHIQDSQYGTTSYLADQKISFAQLLWDKKIGKHDLLLGSTLRYTHYDDNTPATAKENTENQPNKTTLFGIFAQDEIRLFKKQKLLLGLRYDKHPVHGNVWSPRANYQWSMNENNTLRVSYGNGFRVVNLFTEDHAALTGARRVEIREALQPERSWNINANYQKHIHTEIGEFDVDVSGFYTYFTNRIIADYFTDPDKIIYENLRGHAVSKGLALNTDFSFRFPLKINAGVTLMDVYQKEDDGTGSLVKLPQIQTSPFSGTFALSYTLRKPQITLDWTGNFFSPMHLPVVPNDYRPEKSPWYSIQNLQLTKTFGNGLQIYGGVKNLLNFMPKGDVILRAFDPFDKTANDPVSNPNGYTFDPTYIYAPMQGMRAFVGVRYAIF</sequence>
<dbReference type="InterPro" id="IPR012910">
    <property type="entry name" value="Plug_dom"/>
</dbReference>
<feature type="domain" description="TonB-dependent receptor plug" evidence="11">
    <location>
        <begin position="120"/>
        <end position="223"/>
    </location>
</feature>
<dbReference type="InterPro" id="IPR039426">
    <property type="entry name" value="TonB-dep_rcpt-like"/>
</dbReference>
<dbReference type="InterPro" id="IPR037066">
    <property type="entry name" value="Plug_dom_sf"/>
</dbReference>
<evidence type="ECO:0000256" key="9">
    <source>
        <dbReference type="RuleBase" id="RU003357"/>
    </source>
</evidence>
<dbReference type="InterPro" id="IPR000531">
    <property type="entry name" value="Beta-barrel_TonB"/>
</dbReference>
<keyword evidence="7 8" id="KW-0998">Cell outer membrane</keyword>
<evidence type="ECO:0000256" key="4">
    <source>
        <dbReference type="ARBA" id="ARBA00022692"/>
    </source>
</evidence>
<dbReference type="OrthoDB" id="1109239at2"/>
<gene>
    <name evidence="12" type="ORF">SAMN04488541_103629</name>
</gene>
<protein>
    <submittedName>
        <fullName evidence="12">Outer membrane receptor for ferrienterochelin and colicins</fullName>
    </submittedName>
</protein>
<dbReference type="SUPFAM" id="SSF56935">
    <property type="entry name" value="Porins"/>
    <property type="match status" value="1"/>
</dbReference>
<dbReference type="Gene3D" id="2.60.40.1120">
    <property type="entry name" value="Carboxypeptidase-like, regulatory domain"/>
    <property type="match status" value="1"/>
</dbReference>
<evidence type="ECO:0000256" key="8">
    <source>
        <dbReference type="PROSITE-ProRule" id="PRU01360"/>
    </source>
</evidence>
<evidence type="ECO:0000259" key="10">
    <source>
        <dbReference type="Pfam" id="PF00593"/>
    </source>
</evidence>
<dbReference type="Gene3D" id="2.40.170.20">
    <property type="entry name" value="TonB-dependent receptor, beta-barrel domain"/>
    <property type="match status" value="1"/>
</dbReference>
<evidence type="ECO:0000256" key="6">
    <source>
        <dbReference type="ARBA" id="ARBA00023136"/>
    </source>
</evidence>
<keyword evidence="2 8" id="KW-0813">Transport</keyword>